<protein>
    <submittedName>
        <fullName evidence="1">Uncharacterized protein</fullName>
    </submittedName>
</protein>
<proteinExistence type="predicted"/>
<sequence>MDIPTGDNDPLPVLIHWVPALAEPAVSSLAVSLSGIFSTEDISA</sequence>
<keyword evidence="2" id="KW-1185">Reference proteome</keyword>
<name>A0A841ANY3_9MICO</name>
<organism evidence="1 2">
    <name type="scientific">Conyzicola lurida</name>
    <dbReference type="NCBI Taxonomy" id="1172621"/>
    <lineage>
        <taxon>Bacteria</taxon>
        <taxon>Bacillati</taxon>
        <taxon>Actinomycetota</taxon>
        <taxon>Actinomycetes</taxon>
        <taxon>Micrococcales</taxon>
        <taxon>Microbacteriaceae</taxon>
        <taxon>Conyzicola</taxon>
    </lineage>
</organism>
<dbReference type="RefSeq" id="WP_281381847.1">
    <property type="nucleotide sequence ID" value="NZ_JACHMJ010000001.1"/>
</dbReference>
<gene>
    <name evidence="1" type="ORF">HD599_003230</name>
</gene>
<dbReference type="EMBL" id="JACHMJ010000001">
    <property type="protein sequence ID" value="MBB5844907.1"/>
    <property type="molecule type" value="Genomic_DNA"/>
</dbReference>
<reference evidence="1 2" key="1">
    <citation type="submission" date="2020-08" db="EMBL/GenBank/DDBJ databases">
        <title>Sequencing the genomes of 1000 actinobacteria strains.</title>
        <authorList>
            <person name="Klenk H.-P."/>
        </authorList>
    </citation>
    <scope>NUCLEOTIDE SEQUENCE [LARGE SCALE GENOMIC DNA]</scope>
    <source>
        <strain evidence="1 2">DSM 105784</strain>
    </source>
</reference>
<evidence type="ECO:0000313" key="1">
    <source>
        <dbReference type="EMBL" id="MBB5844907.1"/>
    </source>
</evidence>
<accession>A0A841ANY3</accession>
<evidence type="ECO:0000313" key="2">
    <source>
        <dbReference type="Proteomes" id="UP000536685"/>
    </source>
</evidence>
<dbReference type="Proteomes" id="UP000536685">
    <property type="component" value="Unassembled WGS sequence"/>
</dbReference>
<comment type="caution">
    <text evidence="1">The sequence shown here is derived from an EMBL/GenBank/DDBJ whole genome shotgun (WGS) entry which is preliminary data.</text>
</comment>
<dbReference type="AlphaFoldDB" id="A0A841ANY3"/>